<comment type="similarity">
    <text evidence="1 12">Belongs to the helicase family. DnaB subfamily.</text>
</comment>
<evidence type="ECO:0000256" key="4">
    <source>
        <dbReference type="ARBA" id="ARBA00022741"/>
    </source>
</evidence>
<feature type="coiled-coil region" evidence="13">
    <location>
        <begin position="123"/>
        <end position="153"/>
    </location>
</feature>
<dbReference type="PATRIC" id="fig|1703775.3.peg.68"/>
<dbReference type="PANTHER" id="PTHR30153:SF2">
    <property type="entry name" value="REPLICATIVE DNA HELICASE"/>
    <property type="match status" value="1"/>
</dbReference>
<name>A0A0S7Y6E1_UNCSA</name>
<dbReference type="EMBL" id="LIZX01000004">
    <property type="protein sequence ID" value="KPJ70212.1"/>
    <property type="molecule type" value="Genomic_DNA"/>
</dbReference>
<dbReference type="InterPro" id="IPR016136">
    <property type="entry name" value="DNA_helicase_N/primase_C"/>
</dbReference>
<keyword evidence="6 12" id="KW-0347">Helicase</keyword>
<dbReference type="GO" id="GO:0005829">
    <property type="term" value="C:cytosol"/>
    <property type="evidence" value="ECO:0007669"/>
    <property type="project" value="TreeGrafter"/>
</dbReference>
<dbReference type="InterPro" id="IPR007692">
    <property type="entry name" value="DNA_helicase_DnaB"/>
</dbReference>
<dbReference type="EC" id="5.6.2.3" evidence="11 12"/>
<dbReference type="Proteomes" id="UP000051861">
    <property type="component" value="Unassembled WGS sequence"/>
</dbReference>
<evidence type="ECO:0000256" key="9">
    <source>
        <dbReference type="ARBA" id="ARBA00023235"/>
    </source>
</evidence>
<keyword evidence="13" id="KW-0175">Coiled coil</keyword>
<evidence type="ECO:0000256" key="13">
    <source>
        <dbReference type="SAM" id="Coils"/>
    </source>
</evidence>
<dbReference type="FunFam" id="1.10.860.10:FF:000001">
    <property type="entry name" value="Replicative DNA helicase"/>
    <property type="match status" value="1"/>
</dbReference>
<keyword evidence="3 12" id="KW-0235">DNA replication</keyword>
<evidence type="ECO:0000256" key="12">
    <source>
        <dbReference type="RuleBase" id="RU362085"/>
    </source>
</evidence>
<dbReference type="InterPro" id="IPR027417">
    <property type="entry name" value="P-loop_NTPase"/>
</dbReference>
<evidence type="ECO:0000256" key="1">
    <source>
        <dbReference type="ARBA" id="ARBA00008428"/>
    </source>
</evidence>
<keyword evidence="9" id="KW-0413">Isomerase</keyword>
<evidence type="ECO:0000256" key="7">
    <source>
        <dbReference type="ARBA" id="ARBA00022840"/>
    </source>
</evidence>
<comment type="caution">
    <text evidence="15">The sequence shown here is derived from an EMBL/GenBank/DDBJ whole genome shotgun (WGS) entry which is preliminary data.</text>
</comment>
<accession>A0A0S7Y6E1</accession>
<dbReference type="PROSITE" id="PS51199">
    <property type="entry name" value="SF4_HELICASE"/>
    <property type="match status" value="1"/>
</dbReference>
<dbReference type="GO" id="GO:0043139">
    <property type="term" value="F:5'-3' DNA helicase activity"/>
    <property type="evidence" value="ECO:0007669"/>
    <property type="project" value="UniProtKB-EC"/>
</dbReference>
<dbReference type="NCBIfam" id="NF004384">
    <property type="entry name" value="PRK05748.1"/>
    <property type="match status" value="1"/>
</dbReference>
<evidence type="ECO:0000256" key="3">
    <source>
        <dbReference type="ARBA" id="ARBA00022705"/>
    </source>
</evidence>
<dbReference type="GO" id="GO:0005524">
    <property type="term" value="F:ATP binding"/>
    <property type="evidence" value="ECO:0007669"/>
    <property type="project" value="UniProtKB-UniRule"/>
</dbReference>
<comment type="function">
    <text evidence="12">The main replicative DNA helicase, it participates in initiation and elongation during chromosome replication. Travels ahead of the DNA replisome, separating dsDNA into templates for DNA synthesis. A processive ATP-dependent 5'-3' DNA helicase it has DNA-dependent ATPase activity.</text>
</comment>
<sequence length="446" mass="50014">MFLKKTPPHNLEAEKTVLGGILISNKNLNVVLSIISPEDFYKETNQRIIQTIISLVDKGQPVDLLTLSEELQKVGILEEIGGASYLSSLMDGVPKSLNIEYHARIIKEKSLLRRLILSSAKIINSSYEQKEDADELLNEAQKAIIEVAEQRIKPGFVPVSALTTPTLEMINIISQRQEAVTGVPTGFRDLDNLTSGFHSSEFVVIAGRPSMGKTALSLNISHYVGIKTDYSVGFFSLEMAKEQVVIRLLCAEAQLDIKKVRTGFIGERDIEKLKLGAEALSGARIFVDETPALTVMEMKAKARRLKMEENLDILFIDYMQLMRTGGRFENRNQEMSYISRSLKELSKEIQIPVVGISQLSRAPERGRKEPRPQLSDLRESGAIEQDADVVIFIYRPELYRPKDEGLRGIAEINVAKQRNGPVGIINLAFIREYARFADLEFQYAEA</sequence>
<proteinExistence type="inferred from homology"/>
<evidence type="ECO:0000256" key="10">
    <source>
        <dbReference type="ARBA" id="ARBA00048954"/>
    </source>
</evidence>
<feature type="domain" description="SF4 helicase" evidence="14">
    <location>
        <begin position="176"/>
        <end position="443"/>
    </location>
</feature>
<dbReference type="GO" id="GO:1990077">
    <property type="term" value="C:primosome complex"/>
    <property type="evidence" value="ECO:0007669"/>
    <property type="project" value="UniProtKB-UniRule"/>
</dbReference>
<keyword evidence="4 12" id="KW-0547">Nucleotide-binding</keyword>
<dbReference type="InterPro" id="IPR036185">
    <property type="entry name" value="DNA_heli_DnaB-like_N_sf"/>
</dbReference>
<dbReference type="InterPro" id="IPR007693">
    <property type="entry name" value="DNA_helicase_DnaB-like_N"/>
</dbReference>
<dbReference type="Pfam" id="PF00772">
    <property type="entry name" value="DnaB"/>
    <property type="match status" value="1"/>
</dbReference>
<dbReference type="Gene3D" id="1.10.860.10">
    <property type="entry name" value="DNAb Helicase, Chain A"/>
    <property type="match status" value="1"/>
</dbReference>
<dbReference type="Pfam" id="PF03796">
    <property type="entry name" value="DnaB_C"/>
    <property type="match status" value="1"/>
</dbReference>
<evidence type="ECO:0000256" key="5">
    <source>
        <dbReference type="ARBA" id="ARBA00022801"/>
    </source>
</evidence>
<dbReference type="GO" id="GO:0006269">
    <property type="term" value="P:DNA replication, synthesis of primer"/>
    <property type="evidence" value="ECO:0007669"/>
    <property type="project" value="UniProtKB-UniRule"/>
</dbReference>
<dbReference type="AlphaFoldDB" id="A0A0S7Y6E1"/>
<dbReference type="Gene3D" id="3.40.50.300">
    <property type="entry name" value="P-loop containing nucleotide triphosphate hydrolases"/>
    <property type="match status" value="1"/>
</dbReference>
<dbReference type="SUPFAM" id="SSF52540">
    <property type="entry name" value="P-loop containing nucleoside triphosphate hydrolases"/>
    <property type="match status" value="1"/>
</dbReference>
<keyword evidence="2 12" id="KW-0639">Primosome</keyword>
<dbReference type="NCBIfam" id="TIGR00665">
    <property type="entry name" value="DnaB"/>
    <property type="match status" value="1"/>
</dbReference>
<dbReference type="InterPro" id="IPR003593">
    <property type="entry name" value="AAA+_ATPase"/>
</dbReference>
<keyword evidence="7 12" id="KW-0067">ATP-binding</keyword>
<dbReference type="SUPFAM" id="SSF48024">
    <property type="entry name" value="N-terminal domain of DnaB helicase"/>
    <property type="match status" value="1"/>
</dbReference>
<reference evidence="15 16" key="1">
    <citation type="journal article" date="2015" name="Microbiome">
        <title>Genomic resolution of linkages in carbon, nitrogen, and sulfur cycling among widespread estuary sediment bacteria.</title>
        <authorList>
            <person name="Baker B.J."/>
            <person name="Lazar C.S."/>
            <person name="Teske A.P."/>
            <person name="Dick G.J."/>
        </authorList>
    </citation>
    <scope>NUCLEOTIDE SEQUENCE [LARGE SCALE GENOMIC DNA]</scope>
    <source>
        <strain evidence="15">DG_54_3</strain>
    </source>
</reference>
<dbReference type="PANTHER" id="PTHR30153">
    <property type="entry name" value="REPLICATIVE DNA HELICASE DNAB"/>
    <property type="match status" value="1"/>
</dbReference>
<dbReference type="InterPro" id="IPR007694">
    <property type="entry name" value="DNA_helicase_DnaB-like_C"/>
</dbReference>
<dbReference type="GO" id="GO:0003677">
    <property type="term" value="F:DNA binding"/>
    <property type="evidence" value="ECO:0007669"/>
    <property type="project" value="UniProtKB-UniRule"/>
</dbReference>
<keyword evidence="5 12" id="KW-0378">Hydrolase</keyword>
<evidence type="ECO:0000313" key="15">
    <source>
        <dbReference type="EMBL" id="KPJ70212.1"/>
    </source>
</evidence>
<evidence type="ECO:0000259" key="14">
    <source>
        <dbReference type="PROSITE" id="PS51199"/>
    </source>
</evidence>
<dbReference type="GO" id="GO:0016887">
    <property type="term" value="F:ATP hydrolysis activity"/>
    <property type="evidence" value="ECO:0007669"/>
    <property type="project" value="RHEA"/>
</dbReference>
<protein>
    <recommendedName>
        <fullName evidence="11 12">Replicative DNA helicase</fullName>
        <ecNumber evidence="11 12">5.6.2.3</ecNumber>
    </recommendedName>
</protein>
<evidence type="ECO:0000256" key="6">
    <source>
        <dbReference type="ARBA" id="ARBA00022806"/>
    </source>
</evidence>
<organism evidence="15 16">
    <name type="scientific">candidate division WOR-1 bacterium DG_54_3</name>
    <dbReference type="NCBI Taxonomy" id="1703775"/>
    <lineage>
        <taxon>Bacteria</taxon>
        <taxon>Bacillati</taxon>
        <taxon>Saganbacteria</taxon>
    </lineage>
</organism>
<comment type="catalytic activity">
    <reaction evidence="10 12">
        <text>ATP + H2O = ADP + phosphate + H(+)</text>
        <dbReference type="Rhea" id="RHEA:13065"/>
        <dbReference type="ChEBI" id="CHEBI:15377"/>
        <dbReference type="ChEBI" id="CHEBI:15378"/>
        <dbReference type="ChEBI" id="CHEBI:30616"/>
        <dbReference type="ChEBI" id="CHEBI:43474"/>
        <dbReference type="ChEBI" id="CHEBI:456216"/>
        <dbReference type="EC" id="5.6.2.3"/>
    </reaction>
</comment>
<keyword evidence="8 12" id="KW-0238">DNA-binding</keyword>
<evidence type="ECO:0000256" key="11">
    <source>
        <dbReference type="NCBIfam" id="TIGR00665"/>
    </source>
</evidence>
<gene>
    <name evidence="15" type="ORF">AMJ44_00415</name>
</gene>
<dbReference type="SMART" id="SM00382">
    <property type="entry name" value="AAA"/>
    <property type="match status" value="1"/>
</dbReference>
<evidence type="ECO:0000313" key="16">
    <source>
        <dbReference type="Proteomes" id="UP000051861"/>
    </source>
</evidence>
<evidence type="ECO:0000256" key="2">
    <source>
        <dbReference type="ARBA" id="ARBA00022515"/>
    </source>
</evidence>
<dbReference type="CDD" id="cd00984">
    <property type="entry name" value="DnaB_C"/>
    <property type="match status" value="1"/>
</dbReference>
<evidence type="ECO:0000256" key="8">
    <source>
        <dbReference type="ARBA" id="ARBA00023125"/>
    </source>
</evidence>